<evidence type="ECO:0000256" key="3">
    <source>
        <dbReference type="ARBA" id="ARBA00022801"/>
    </source>
</evidence>
<evidence type="ECO:0000313" key="7">
    <source>
        <dbReference type="EMBL" id="UQZ82798.1"/>
    </source>
</evidence>
<keyword evidence="8" id="KW-1185">Reference proteome</keyword>
<evidence type="ECO:0000259" key="6">
    <source>
        <dbReference type="Pfam" id="PF14464"/>
    </source>
</evidence>
<dbReference type="Gene3D" id="3.40.140.10">
    <property type="entry name" value="Cytidine Deaminase, domain 2"/>
    <property type="match status" value="1"/>
</dbReference>
<name>A0ABY4RMM0_9BACL</name>
<keyword evidence="3" id="KW-0378">Hydrolase</keyword>
<reference evidence="7" key="2">
    <citation type="journal article" date="2021" name="J Anim Sci Technol">
        <title>Complete genome sequence of Paenibacillus konkukensis sp. nov. SK3146 as a potential probiotic strain.</title>
        <authorList>
            <person name="Jung H.I."/>
            <person name="Park S."/>
            <person name="Niu K.M."/>
            <person name="Lee S.W."/>
            <person name="Kothari D."/>
            <person name="Yi K.J."/>
            <person name="Kim S.K."/>
        </authorList>
    </citation>
    <scope>NUCLEOTIDE SEQUENCE</scope>
    <source>
        <strain evidence="7">SK3146</strain>
    </source>
</reference>
<evidence type="ECO:0000256" key="1">
    <source>
        <dbReference type="ARBA" id="ARBA00022670"/>
    </source>
</evidence>
<reference evidence="7" key="1">
    <citation type="submission" date="2018-02" db="EMBL/GenBank/DDBJ databases">
        <authorList>
            <person name="Kim S.-K."/>
            <person name="Jung H.-I."/>
            <person name="Lee S.-W."/>
        </authorList>
    </citation>
    <scope>NUCLEOTIDE SEQUENCE</scope>
    <source>
        <strain evidence="7">SK3146</strain>
    </source>
</reference>
<organism evidence="7 8">
    <name type="scientific">Paenibacillus konkukensis</name>
    <dbReference type="NCBI Taxonomy" id="2020716"/>
    <lineage>
        <taxon>Bacteria</taxon>
        <taxon>Bacillati</taxon>
        <taxon>Bacillota</taxon>
        <taxon>Bacilli</taxon>
        <taxon>Bacillales</taxon>
        <taxon>Paenibacillaceae</taxon>
        <taxon>Paenibacillus</taxon>
    </lineage>
</organism>
<dbReference type="Pfam" id="PF14464">
    <property type="entry name" value="Prok-JAB"/>
    <property type="match status" value="1"/>
</dbReference>
<dbReference type="PANTHER" id="PTHR34858:SF1">
    <property type="entry name" value="CYSO-CYSTEINE PEPTIDASE"/>
    <property type="match status" value="1"/>
</dbReference>
<dbReference type="PANTHER" id="PTHR34858">
    <property type="entry name" value="CYSO-CYSTEINE PEPTIDASE"/>
    <property type="match status" value="1"/>
</dbReference>
<keyword evidence="2" id="KW-0479">Metal-binding</keyword>
<accession>A0ABY4RMM0</accession>
<keyword evidence="1" id="KW-0645">Protease</keyword>
<keyword evidence="5" id="KW-0482">Metalloprotease</keyword>
<dbReference type="SUPFAM" id="SSF102712">
    <property type="entry name" value="JAB1/MPN domain"/>
    <property type="match status" value="1"/>
</dbReference>
<dbReference type="RefSeq" id="WP_249864893.1">
    <property type="nucleotide sequence ID" value="NZ_CP027059.1"/>
</dbReference>
<protein>
    <recommendedName>
        <fullName evidence="6">JAB domain-containing protein</fullName>
    </recommendedName>
</protein>
<evidence type="ECO:0000256" key="2">
    <source>
        <dbReference type="ARBA" id="ARBA00022723"/>
    </source>
</evidence>
<evidence type="ECO:0000313" key="8">
    <source>
        <dbReference type="Proteomes" id="UP001057134"/>
    </source>
</evidence>
<dbReference type="InterPro" id="IPR051929">
    <property type="entry name" value="VirAsm_ModProt"/>
</dbReference>
<evidence type="ECO:0000256" key="5">
    <source>
        <dbReference type="ARBA" id="ARBA00023049"/>
    </source>
</evidence>
<keyword evidence="4" id="KW-0862">Zinc</keyword>
<dbReference type="EMBL" id="CP027059">
    <property type="protein sequence ID" value="UQZ82798.1"/>
    <property type="molecule type" value="Genomic_DNA"/>
</dbReference>
<proteinExistence type="predicted"/>
<dbReference type="Proteomes" id="UP001057134">
    <property type="component" value="Chromosome"/>
</dbReference>
<gene>
    <name evidence="7" type="ORF">SK3146_01958</name>
</gene>
<sequence length="158" mass="17334">MDMDRPIILPEPVYRSLIRYCSEQSPREACGLLLGSEAQGALHMERFVPVPNIAERPKHHFIMDPAALIPFLYPSPGEPAPAGIVHSHPRAAAVPSPEDLATPWSDIPSHWIVSLADPCTPVVRAYRYEAGGRKYTELTWRLLRGGSGQAGDAESSVQ</sequence>
<feature type="domain" description="JAB" evidence="6">
    <location>
        <begin position="10"/>
        <end position="115"/>
    </location>
</feature>
<dbReference type="InterPro" id="IPR028090">
    <property type="entry name" value="JAB_dom_prok"/>
</dbReference>
<evidence type="ECO:0000256" key="4">
    <source>
        <dbReference type="ARBA" id="ARBA00022833"/>
    </source>
</evidence>
<dbReference type="CDD" id="cd08070">
    <property type="entry name" value="MPN_like"/>
    <property type="match status" value="1"/>
</dbReference>